<evidence type="ECO:0000313" key="1">
    <source>
        <dbReference type="EMBL" id="KAG5186303.1"/>
    </source>
</evidence>
<gene>
    <name evidence="1" type="ORF">JKP88DRAFT_240906</name>
</gene>
<dbReference type="Gene3D" id="1.25.10.10">
    <property type="entry name" value="Leucine-rich Repeat Variant"/>
    <property type="match status" value="1"/>
</dbReference>
<sequence length="155" mass="15645">MGAHRANAPVGKCARDHCALVAVKILSVGNPANSTALGSTGACVDDHAANVGLVIALGVAGACEEVVVPMRARAEVITQALMVVMNLSLDDDDTIALGVAGACEEVVATMGAHTADVDVITQALGAVFNLSIGNPTKGAQSGQAREEECPMQQQP</sequence>
<dbReference type="Proteomes" id="UP000664859">
    <property type="component" value="Unassembled WGS sequence"/>
</dbReference>
<protein>
    <submittedName>
        <fullName evidence="1">Uncharacterized protein</fullName>
    </submittedName>
</protein>
<name>A0A835ZC83_9STRA</name>
<organism evidence="1 2">
    <name type="scientific">Tribonema minus</name>
    <dbReference type="NCBI Taxonomy" id="303371"/>
    <lineage>
        <taxon>Eukaryota</taxon>
        <taxon>Sar</taxon>
        <taxon>Stramenopiles</taxon>
        <taxon>Ochrophyta</taxon>
        <taxon>PX clade</taxon>
        <taxon>Xanthophyceae</taxon>
        <taxon>Tribonematales</taxon>
        <taxon>Tribonemataceae</taxon>
        <taxon>Tribonema</taxon>
    </lineage>
</organism>
<keyword evidence="2" id="KW-1185">Reference proteome</keyword>
<dbReference type="InterPro" id="IPR011989">
    <property type="entry name" value="ARM-like"/>
</dbReference>
<evidence type="ECO:0000313" key="2">
    <source>
        <dbReference type="Proteomes" id="UP000664859"/>
    </source>
</evidence>
<proteinExistence type="predicted"/>
<accession>A0A835ZC83</accession>
<reference evidence="1" key="1">
    <citation type="submission" date="2021-02" db="EMBL/GenBank/DDBJ databases">
        <title>First Annotated Genome of the Yellow-green Alga Tribonema minus.</title>
        <authorList>
            <person name="Mahan K.M."/>
        </authorList>
    </citation>
    <scope>NUCLEOTIDE SEQUENCE</scope>
    <source>
        <strain evidence="1">UTEX B ZZ1240</strain>
    </source>
</reference>
<dbReference type="EMBL" id="JAFCMP010000112">
    <property type="protein sequence ID" value="KAG5186303.1"/>
    <property type="molecule type" value="Genomic_DNA"/>
</dbReference>
<comment type="caution">
    <text evidence="1">The sequence shown here is derived from an EMBL/GenBank/DDBJ whole genome shotgun (WGS) entry which is preliminary data.</text>
</comment>
<dbReference type="AlphaFoldDB" id="A0A835ZC83"/>